<evidence type="ECO:0000313" key="4">
    <source>
        <dbReference type="Proteomes" id="UP000217005"/>
    </source>
</evidence>
<comment type="caution">
    <text evidence="3">The sequence shown here is derived from an EMBL/GenBank/DDBJ whole genome shotgun (WGS) entry which is preliminary data.</text>
</comment>
<dbReference type="InterPro" id="IPR012373">
    <property type="entry name" value="Ferrdict_sens_TM"/>
</dbReference>
<proteinExistence type="predicted"/>
<dbReference type="Pfam" id="PF16220">
    <property type="entry name" value="DUF4880"/>
    <property type="match status" value="1"/>
</dbReference>
<feature type="domain" description="FecR N-terminal" evidence="2">
    <location>
        <begin position="15"/>
        <end position="57"/>
    </location>
</feature>
<feature type="domain" description="FecR protein" evidence="1">
    <location>
        <begin position="113"/>
        <end position="209"/>
    </location>
</feature>
<dbReference type="InterPro" id="IPR032623">
    <property type="entry name" value="FecR_N"/>
</dbReference>
<dbReference type="PIRSF" id="PIRSF018266">
    <property type="entry name" value="FecR"/>
    <property type="match status" value="1"/>
</dbReference>
<dbReference type="GO" id="GO:0016989">
    <property type="term" value="F:sigma factor antagonist activity"/>
    <property type="evidence" value="ECO:0007669"/>
    <property type="project" value="TreeGrafter"/>
</dbReference>
<protein>
    <submittedName>
        <fullName evidence="3">Iron dicitrate transport regulator FecR</fullName>
    </submittedName>
</protein>
<dbReference type="InterPro" id="IPR006860">
    <property type="entry name" value="FecR"/>
</dbReference>
<evidence type="ECO:0000259" key="2">
    <source>
        <dbReference type="Pfam" id="PF16220"/>
    </source>
</evidence>
<dbReference type="Pfam" id="PF04773">
    <property type="entry name" value="FecR"/>
    <property type="match status" value="1"/>
</dbReference>
<dbReference type="PANTHER" id="PTHR30273">
    <property type="entry name" value="PERIPLASMIC SIGNAL SENSOR AND SIGMA FACTOR ACTIVATOR FECR-RELATED"/>
    <property type="match status" value="1"/>
</dbReference>
<dbReference type="Gene3D" id="2.60.120.1440">
    <property type="match status" value="1"/>
</dbReference>
<dbReference type="AlphaFoldDB" id="A0A261SGK7"/>
<dbReference type="OrthoDB" id="1100567at2"/>
<reference evidence="3 4" key="1">
    <citation type="submission" date="2017-05" db="EMBL/GenBank/DDBJ databases">
        <title>Complete and WGS of Bordetella genogroups.</title>
        <authorList>
            <person name="Spilker T."/>
            <person name="LiPuma J."/>
        </authorList>
    </citation>
    <scope>NUCLEOTIDE SEQUENCE [LARGE SCALE GENOMIC DNA]</scope>
    <source>
        <strain evidence="3 4">AU17610</strain>
    </source>
</reference>
<dbReference type="PANTHER" id="PTHR30273:SF2">
    <property type="entry name" value="PROTEIN FECR"/>
    <property type="match status" value="1"/>
</dbReference>
<dbReference type="EMBL" id="NEVL01000003">
    <property type="protein sequence ID" value="OZI35483.1"/>
    <property type="molecule type" value="Genomic_DNA"/>
</dbReference>
<evidence type="ECO:0000259" key="1">
    <source>
        <dbReference type="Pfam" id="PF04773"/>
    </source>
</evidence>
<accession>A0A261SGK7</accession>
<organism evidence="3 4">
    <name type="scientific">Bordetella genomosp. 1</name>
    <dbReference type="NCBI Taxonomy" id="1395607"/>
    <lineage>
        <taxon>Bacteria</taxon>
        <taxon>Pseudomonadati</taxon>
        <taxon>Pseudomonadota</taxon>
        <taxon>Betaproteobacteria</taxon>
        <taxon>Burkholderiales</taxon>
        <taxon>Alcaligenaceae</taxon>
        <taxon>Bordetella</taxon>
    </lineage>
</organism>
<name>A0A261SGK7_9BORD</name>
<dbReference type="Proteomes" id="UP000217005">
    <property type="component" value="Unassembled WGS sequence"/>
</dbReference>
<evidence type="ECO:0000313" key="3">
    <source>
        <dbReference type="EMBL" id="OZI35483.1"/>
    </source>
</evidence>
<sequence>MSAADQRPLDAAVIREAARWLVRLHSGEAGPDDHAAFQRWREGSPERERAWQRAQRLNQHFDAVPAALGVPLLTRSARVSRRTVLRTLAAFGLTVPAAAWVAHRVNGAAEGGYRTAVGDRREVRLADGSQVHLNTDTAMQVQYSEQTRRVQLRAGEVYVRTAPDAAARARPFIVETPQGFLRALGTRFVVRQWDAGEPSTELTVLEHRVAVTLRDGPGTRIVGAGESLRFTARAFQRDPDATAIRPAAEPGWTRGVIEASDMRLDALLAEVTRYRDGFVRCDPAVAARRVSGVFRLDDTDALLAIVATTLDLRVVARTRYWVTLAP</sequence>
<dbReference type="RefSeq" id="WP_094826292.1">
    <property type="nucleotide sequence ID" value="NZ_NEVL01000003.1"/>
</dbReference>
<gene>
    <name evidence="3" type="ORF">CEG14_10385</name>
</gene>